<gene>
    <name evidence="1" type="ORF">LCGC14_2523560</name>
</gene>
<reference evidence="1" key="1">
    <citation type="journal article" date="2015" name="Nature">
        <title>Complex archaea that bridge the gap between prokaryotes and eukaryotes.</title>
        <authorList>
            <person name="Spang A."/>
            <person name="Saw J.H."/>
            <person name="Jorgensen S.L."/>
            <person name="Zaremba-Niedzwiedzka K."/>
            <person name="Martijn J."/>
            <person name="Lind A.E."/>
            <person name="van Eijk R."/>
            <person name="Schleper C."/>
            <person name="Guy L."/>
            <person name="Ettema T.J."/>
        </authorList>
    </citation>
    <scope>NUCLEOTIDE SEQUENCE</scope>
</reference>
<name>A0A0F9AW38_9ZZZZ</name>
<comment type="caution">
    <text evidence="1">The sequence shown here is derived from an EMBL/GenBank/DDBJ whole genome shotgun (WGS) entry which is preliminary data.</text>
</comment>
<dbReference type="EMBL" id="LAZR01040770">
    <property type="protein sequence ID" value="KKL13660.1"/>
    <property type="molecule type" value="Genomic_DNA"/>
</dbReference>
<evidence type="ECO:0000313" key="1">
    <source>
        <dbReference type="EMBL" id="KKL13660.1"/>
    </source>
</evidence>
<organism evidence="1">
    <name type="scientific">marine sediment metagenome</name>
    <dbReference type="NCBI Taxonomy" id="412755"/>
    <lineage>
        <taxon>unclassified sequences</taxon>
        <taxon>metagenomes</taxon>
        <taxon>ecological metagenomes</taxon>
    </lineage>
</organism>
<feature type="non-terminal residue" evidence="1">
    <location>
        <position position="1"/>
    </location>
</feature>
<dbReference type="AlphaFoldDB" id="A0A0F9AW38"/>
<sequence length="51" mass="5777">VRNDLIALNGDGKCNWGVAIYGRYYKHIIKGKKIAETFCNSFLYASQYSVS</sequence>
<proteinExistence type="predicted"/>
<accession>A0A0F9AW38</accession>
<protein>
    <submittedName>
        <fullName evidence="1">Uncharacterized protein</fullName>
    </submittedName>
</protein>